<feature type="compositionally biased region" description="Basic and acidic residues" evidence="1">
    <location>
        <begin position="66"/>
        <end position="86"/>
    </location>
</feature>
<evidence type="ECO:0000256" key="1">
    <source>
        <dbReference type="SAM" id="MobiDB-lite"/>
    </source>
</evidence>
<organism evidence="2 3">
    <name type="scientific">Microbacterium deminutum</name>
    <dbReference type="NCBI Taxonomy" id="344164"/>
    <lineage>
        <taxon>Bacteria</taxon>
        <taxon>Bacillati</taxon>
        <taxon>Actinomycetota</taxon>
        <taxon>Actinomycetes</taxon>
        <taxon>Micrococcales</taxon>
        <taxon>Microbacteriaceae</taxon>
        <taxon>Microbacterium</taxon>
    </lineage>
</organism>
<evidence type="ECO:0000313" key="2">
    <source>
        <dbReference type="EMBL" id="GAA1944449.1"/>
    </source>
</evidence>
<keyword evidence="3" id="KW-1185">Reference proteome</keyword>
<evidence type="ECO:0000313" key="3">
    <source>
        <dbReference type="Proteomes" id="UP001499933"/>
    </source>
</evidence>
<dbReference type="EMBL" id="BAAAOG010000001">
    <property type="protein sequence ID" value="GAA1944449.1"/>
    <property type="molecule type" value="Genomic_DNA"/>
</dbReference>
<reference evidence="3" key="1">
    <citation type="journal article" date="2019" name="Int. J. Syst. Evol. Microbiol.">
        <title>The Global Catalogue of Microorganisms (GCM) 10K type strain sequencing project: providing services to taxonomists for standard genome sequencing and annotation.</title>
        <authorList>
            <consortium name="The Broad Institute Genomics Platform"/>
            <consortium name="The Broad Institute Genome Sequencing Center for Infectious Disease"/>
            <person name="Wu L."/>
            <person name="Ma J."/>
        </authorList>
    </citation>
    <scope>NUCLEOTIDE SEQUENCE [LARGE SCALE GENOMIC DNA]</scope>
    <source>
        <strain evidence="3">JCM 14901</strain>
    </source>
</reference>
<gene>
    <name evidence="2" type="ORF">GCM10009776_02860</name>
</gene>
<feature type="compositionally biased region" description="Low complexity" evidence="1">
    <location>
        <begin position="1"/>
        <end position="21"/>
    </location>
</feature>
<name>A0ABP5BJE3_9MICO</name>
<comment type="caution">
    <text evidence="2">The sequence shown here is derived from an EMBL/GenBank/DDBJ whole genome shotgun (WGS) entry which is preliminary data.</text>
</comment>
<accession>A0ABP5BJE3</accession>
<sequence>MDAAPCTVAEPSAAAASGGEDPAPPAVGEGSRITCPAYGDREDRPPGCRGRGIRRLPTFVRSLPSTRREGRMPKHPTPPDRAKRED</sequence>
<dbReference type="Proteomes" id="UP001499933">
    <property type="component" value="Unassembled WGS sequence"/>
</dbReference>
<feature type="region of interest" description="Disordered" evidence="1">
    <location>
        <begin position="1"/>
        <end position="86"/>
    </location>
</feature>
<protein>
    <submittedName>
        <fullName evidence="2">Uncharacterized protein</fullName>
    </submittedName>
</protein>
<proteinExistence type="predicted"/>